<evidence type="ECO:0000256" key="4">
    <source>
        <dbReference type="ARBA" id="ARBA00023136"/>
    </source>
</evidence>
<name>A0ABS4STP8_9PROT</name>
<evidence type="ECO:0000256" key="2">
    <source>
        <dbReference type="ARBA" id="ARBA00008973"/>
    </source>
</evidence>
<comment type="similarity">
    <text evidence="2">Belongs to the NlpA lipoprotein family.</text>
</comment>
<proteinExistence type="inferred from homology"/>
<dbReference type="InterPro" id="IPR004872">
    <property type="entry name" value="Lipoprotein_NlpA"/>
</dbReference>
<evidence type="ECO:0000256" key="5">
    <source>
        <dbReference type="ARBA" id="ARBA00023139"/>
    </source>
</evidence>
<evidence type="ECO:0000256" key="6">
    <source>
        <dbReference type="ARBA" id="ARBA00023288"/>
    </source>
</evidence>
<dbReference type="Pfam" id="PF03180">
    <property type="entry name" value="Lipoprotein_9"/>
    <property type="match status" value="1"/>
</dbReference>
<dbReference type="RefSeq" id="WP_307420406.1">
    <property type="nucleotide sequence ID" value="NZ_JAGINP010000024.1"/>
</dbReference>
<evidence type="ECO:0000256" key="3">
    <source>
        <dbReference type="ARBA" id="ARBA00022729"/>
    </source>
</evidence>
<dbReference type="PANTHER" id="PTHR30429">
    <property type="entry name" value="D-METHIONINE-BINDING LIPOPROTEIN METQ"/>
    <property type="match status" value="1"/>
</dbReference>
<dbReference type="Gene3D" id="3.40.190.10">
    <property type="entry name" value="Periplasmic binding protein-like II"/>
    <property type="match status" value="1"/>
</dbReference>
<keyword evidence="6" id="KW-0449">Lipoprotein</keyword>
<comment type="subcellular location">
    <subcellularLocation>
        <location evidence="1">Membrane</location>
        <topology evidence="1">Lipid-anchor</topology>
    </subcellularLocation>
</comment>
<evidence type="ECO:0000256" key="1">
    <source>
        <dbReference type="ARBA" id="ARBA00004635"/>
    </source>
</evidence>
<dbReference type="SUPFAM" id="SSF53850">
    <property type="entry name" value="Periplasmic binding protein-like II"/>
    <property type="match status" value="1"/>
</dbReference>
<organism evidence="7 8">
    <name type="scientific">Azospirillum rugosum</name>
    <dbReference type="NCBI Taxonomy" id="416170"/>
    <lineage>
        <taxon>Bacteria</taxon>
        <taxon>Pseudomonadati</taxon>
        <taxon>Pseudomonadota</taxon>
        <taxon>Alphaproteobacteria</taxon>
        <taxon>Rhodospirillales</taxon>
        <taxon>Azospirillaceae</taxon>
        <taxon>Azospirillum</taxon>
    </lineage>
</organism>
<keyword evidence="3" id="KW-0732">Signal</keyword>
<keyword evidence="4" id="KW-0472">Membrane</keyword>
<evidence type="ECO:0000313" key="7">
    <source>
        <dbReference type="EMBL" id="MBP2295827.1"/>
    </source>
</evidence>
<gene>
    <name evidence="7" type="ORF">J2851_005640</name>
</gene>
<evidence type="ECO:0000313" key="8">
    <source>
        <dbReference type="Proteomes" id="UP000781958"/>
    </source>
</evidence>
<sequence>MKAIGELKPGAKIGIPNDPSKGGRALNLLAANGLLTLKDGKGLTPAKDALIQEPRDGNPYGNFVAARAKDKDRPALKTLVSAYQSQEVKDFLQTRFKGAILPAW</sequence>
<reference evidence="7 8" key="1">
    <citation type="submission" date="2021-03" db="EMBL/GenBank/DDBJ databases">
        <title>Genomic Encyclopedia of Type Strains, Phase III (KMG-III): the genomes of soil and plant-associated and newly described type strains.</title>
        <authorList>
            <person name="Whitman W."/>
        </authorList>
    </citation>
    <scope>NUCLEOTIDE SEQUENCE [LARGE SCALE GENOMIC DNA]</scope>
    <source>
        <strain evidence="7 8">IMMIB AFH-6</strain>
    </source>
</reference>
<protein>
    <submittedName>
        <fullName evidence="7">ABC-type metal ion transport system substrate-binding protein</fullName>
    </submittedName>
</protein>
<keyword evidence="5" id="KW-0564">Palmitate</keyword>
<dbReference type="PANTHER" id="PTHR30429:SF1">
    <property type="entry name" value="D-METHIONINE-BINDING LIPOPROTEIN METQ-RELATED"/>
    <property type="match status" value="1"/>
</dbReference>
<accession>A0ABS4STP8</accession>
<keyword evidence="8" id="KW-1185">Reference proteome</keyword>
<dbReference type="EMBL" id="JAGINP010000024">
    <property type="protein sequence ID" value="MBP2295827.1"/>
    <property type="molecule type" value="Genomic_DNA"/>
</dbReference>
<dbReference type="Proteomes" id="UP000781958">
    <property type="component" value="Unassembled WGS sequence"/>
</dbReference>
<comment type="caution">
    <text evidence="7">The sequence shown here is derived from an EMBL/GenBank/DDBJ whole genome shotgun (WGS) entry which is preliminary data.</text>
</comment>